<accession>A0ACC2N257</accession>
<gene>
    <name evidence="1" type="ORF">QAD02_006921</name>
</gene>
<protein>
    <submittedName>
        <fullName evidence="1">Uncharacterized protein</fullName>
    </submittedName>
</protein>
<dbReference type="EMBL" id="CM056744">
    <property type="protein sequence ID" value="KAJ8665259.1"/>
    <property type="molecule type" value="Genomic_DNA"/>
</dbReference>
<name>A0ACC2N257_9HYME</name>
<reference evidence="1" key="1">
    <citation type="submission" date="2023-04" db="EMBL/GenBank/DDBJ databases">
        <title>A chromosome-level genome assembly of the parasitoid wasp Eretmocerus hayati.</title>
        <authorList>
            <person name="Zhong Y."/>
            <person name="Liu S."/>
            <person name="Liu Y."/>
        </authorList>
    </citation>
    <scope>NUCLEOTIDE SEQUENCE</scope>
    <source>
        <strain evidence="1">ZJU_SS_LIU_2023</strain>
    </source>
</reference>
<proteinExistence type="predicted"/>
<evidence type="ECO:0000313" key="2">
    <source>
        <dbReference type="Proteomes" id="UP001239111"/>
    </source>
</evidence>
<evidence type="ECO:0000313" key="1">
    <source>
        <dbReference type="EMBL" id="KAJ8665259.1"/>
    </source>
</evidence>
<comment type="caution">
    <text evidence="1">The sequence shown here is derived from an EMBL/GenBank/DDBJ whole genome shotgun (WGS) entry which is preliminary data.</text>
</comment>
<organism evidence="1 2">
    <name type="scientific">Eretmocerus hayati</name>
    <dbReference type="NCBI Taxonomy" id="131215"/>
    <lineage>
        <taxon>Eukaryota</taxon>
        <taxon>Metazoa</taxon>
        <taxon>Ecdysozoa</taxon>
        <taxon>Arthropoda</taxon>
        <taxon>Hexapoda</taxon>
        <taxon>Insecta</taxon>
        <taxon>Pterygota</taxon>
        <taxon>Neoptera</taxon>
        <taxon>Endopterygota</taxon>
        <taxon>Hymenoptera</taxon>
        <taxon>Apocrita</taxon>
        <taxon>Proctotrupomorpha</taxon>
        <taxon>Chalcidoidea</taxon>
        <taxon>Aphelinidae</taxon>
        <taxon>Aphelininae</taxon>
        <taxon>Eretmocerus</taxon>
    </lineage>
</organism>
<sequence>MRHVIRYQRLLLQAGGYPVHVEDESYHYNAYYFSGKDKSPTVSNVRRAASQYCAIAATCVLIISYGLSIGYTTMLIGAVKDKNEPDFIVSEGGLSWIGSLSMFTTPVGAVLSGNFSQLVGRRGLMRAMALPMATTWLLFYLSSTGSGQVWLIFVALGLQGLIMGLIESPTQIYVTEISDPRLRGSVSAVISSTISLGVLLQTILGSFMHWSHLALVNGVLALIALFAMGLVPESPYWLLRKGQVRRAKESLSWLRGWVNPNLIDPTLRAEFESMLTSSNHEYKPTSTTSISKKRSCFETFASRYLRREVYLPFSMVCFTFIISCFTGPSSILPYAVPVFRKLHSPLDDYLATALYAGLQLIAVMLVVPVVPLVGKRFLTFFSLIAGALANFFIAAYVFLGDEKFIQGNSGSWLPTAALLLSVFSFGIGIRTTPWILAGEVFPADVRTELAGVAGCVCTFASAVASKFFIDQMNLLGTPGCFFSFALVNILGLVVLWPAMPHTDGLSLSELEKLYIKDDDTRAIADLHRDNEFEFKDVKDIKV</sequence>
<dbReference type="Proteomes" id="UP001239111">
    <property type="component" value="Chromosome 4"/>
</dbReference>
<keyword evidence="2" id="KW-1185">Reference proteome</keyword>